<comment type="pathway">
    <text evidence="6">Carbohydrate metabolism; tricarboxylic acid cycle; (S)-malate from fumarate: step 1/1.</text>
</comment>
<dbReference type="GO" id="GO:0008797">
    <property type="term" value="F:aspartate ammonia-lyase activity"/>
    <property type="evidence" value="ECO:0007669"/>
    <property type="project" value="UniProtKB-EC"/>
</dbReference>
<keyword evidence="5 6" id="KW-0456">Lyase</keyword>
<dbReference type="HOGENOM" id="CLU_021594_4_1_11"/>
<accession>C7M152</accession>
<feature type="binding site" evidence="6">
    <location>
        <begin position="99"/>
        <end position="101"/>
    </location>
    <ligand>
        <name>substrate</name>
    </ligand>
</feature>
<proteinExistence type="inferred from homology"/>
<dbReference type="Gene3D" id="1.20.200.10">
    <property type="entry name" value="Fumarase/aspartase (Central domain)"/>
    <property type="match status" value="1"/>
</dbReference>
<comment type="caution">
    <text evidence="6">Lacks conserved residue(s) required for the propagation of feature annotation.</text>
</comment>
<name>C7M152_ACIFD</name>
<dbReference type="Proteomes" id="UP000000771">
    <property type="component" value="Chromosome"/>
</dbReference>
<dbReference type="FunFam" id="1.20.200.10:FF:000001">
    <property type="entry name" value="Fumarate hydratase, mitochondrial"/>
    <property type="match status" value="1"/>
</dbReference>
<dbReference type="EC" id="4.2.1.2" evidence="6"/>
<evidence type="ECO:0000256" key="5">
    <source>
        <dbReference type="ARBA" id="ARBA00023239"/>
    </source>
</evidence>
<dbReference type="FunFam" id="1.10.275.10:FF:000001">
    <property type="entry name" value="Fumarate hydratase, mitochondrial"/>
    <property type="match status" value="1"/>
</dbReference>
<feature type="domain" description="Fumarate lyase N-terminal" evidence="7">
    <location>
        <begin position="13"/>
        <end position="337"/>
    </location>
</feature>
<dbReference type="Pfam" id="PF00206">
    <property type="entry name" value="Lyase_1"/>
    <property type="match status" value="1"/>
</dbReference>
<evidence type="ECO:0000256" key="3">
    <source>
        <dbReference type="ARBA" id="ARBA00022490"/>
    </source>
</evidence>
<dbReference type="InterPro" id="IPR024083">
    <property type="entry name" value="Fumarase/histidase_N"/>
</dbReference>
<dbReference type="PRINTS" id="PR00149">
    <property type="entry name" value="FUMRATELYASE"/>
</dbReference>
<feature type="binding site" evidence="6">
    <location>
        <position position="182"/>
    </location>
    <ligand>
        <name>substrate</name>
    </ligand>
</feature>
<evidence type="ECO:0000313" key="10">
    <source>
        <dbReference type="Proteomes" id="UP000000771"/>
    </source>
</evidence>
<comment type="miscellaneous">
    <text evidence="6">There are 2 substrate-binding sites: the catalytic A site, and the non-catalytic B site that may play a role in the transfer of substrate or product between the active site and the solvent. Alternatively, the B site may bind allosteric effectors.</text>
</comment>
<evidence type="ECO:0000256" key="2">
    <source>
        <dbReference type="ARBA" id="ARBA00009084"/>
    </source>
</evidence>
<dbReference type="UniPathway" id="UPA00223">
    <property type="reaction ID" value="UER01007"/>
</dbReference>
<dbReference type="Gene3D" id="1.10.275.10">
    <property type="entry name" value="Fumarase/aspartase (N-terminal domain)"/>
    <property type="match status" value="1"/>
</dbReference>
<dbReference type="InterPro" id="IPR000362">
    <property type="entry name" value="Fumarate_lyase_fam"/>
</dbReference>
<dbReference type="FunFam" id="1.10.40.30:FF:000002">
    <property type="entry name" value="Fumarate hydratase class II"/>
    <property type="match status" value="1"/>
</dbReference>
<dbReference type="PROSITE" id="PS00163">
    <property type="entry name" value="FUMARATE_LYASES"/>
    <property type="match status" value="1"/>
</dbReference>
<dbReference type="InterPro" id="IPR018951">
    <property type="entry name" value="Fumarase_C_C"/>
</dbReference>
<dbReference type="Pfam" id="PF10415">
    <property type="entry name" value="FumaraseC_C"/>
    <property type="match status" value="1"/>
</dbReference>
<evidence type="ECO:0000259" key="8">
    <source>
        <dbReference type="Pfam" id="PF10415"/>
    </source>
</evidence>
<sequence>MSERVRIEHDTMGEVEVPADAAWGAQTQRAIGNFPVSGQRMAPQVIHALALIKWAAALENRDRGVLDPEMAEAIAAVADEVARGLHDEHFPVDVYQTGSGTSTNMNMNEVIAHLATLRLGRTVGPNDHVNASQSSNDTFPTAMHLAVALEVRDALDPALATLEASLVRRSEDFATVVKAGRTHLMDATPIMLGQEFSGYAAQIARARTRIAAAVDELREVPLGGTAVGTGLNAPQGFAAAVLARIGARVGLDVREAANHFEVHGARDGVVAVSGSLRALGVALYRIANDLRWMGSGPRCGLAEIRLPDLQPGSSIMPGKVNPVIPESVTQVVARVVGNDATIGFAGAAGSIFELNVMQPVIAQAALESVTLLAAASRLLATRCVDGIEADVERCRTYALSTPAIATALNPAIGYERAAAIVKRAVKEGRDLRSLVLEEGVLGEEEVDRVLDVAAMTRGGIQAG</sequence>
<dbReference type="SUPFAM" id="SSF48557">
    <property type="entry name" value="L-aspartase-like"/>
    <property type="match status" value="1"/>
</dbReference>
<dbReference type="AlphaFoldDB" id="C7M152"/>
<feature type="binding site" evidence="6">
    <location>
        <begin position="319"/>
        <end position="321"/>
    </location>
    <ligand>
        <name>substrate</name>
    </ligand>
</feature>
<keyword evidence="10" id="KW-1185">Reference proteome</keyword>
<dbReference type="GO" id="GO:0004333">
    <property type="term" value="F:fumarate hydratase activity"/>
    <property type="evidence" value="ECO:0007669"/>
    <property type="project" value="UniProtKB-UniRule"/>
</dbReference>
<comment type="catalytic activity">
    <reaction evidence="6">
        <text>(S)-malate = fumarate + H2O</text>
        <dbReference type="Rhea" id="RHEA:12460"/>
        <dbReference type="ChEBI" id="CHEBI:15377"/>
        <dbReference type="ChEBI" id="CHEBI:15589"/>
        <dbReference type="ChEBI" id="CHEBI:29806"/>
        <dbReference type="EC" id="4.2.1.2"/>
    </reaction>
</comment>
<dbReference type="InterPro" id="IPR020557">
    <property type="entry name" value="Fumarate_lyase_CS"/>
</dbReference>
<evidence type="ECO:0000256" key="4">
    <source>
        <dbReference type="ARBA" id="ARBA00022532"/>
    </source>
</evidence>
<dbReference type="eggNOG" id="COG0114">
    <property type="taxonomic scope" value="Bacteria"/>
</dbReference>
<comment type="similarity">
    <text evidence="2 6">Belongs to the class-II fumarase/aspartase family. Fumarase subfamily.</text>
</comment>
<dbReference type="InterPro" id="IPR008948">
    <property type="entry name" value="L-Aspartase-like"/>
</dbReference>
<feature type="binding site" evidence="6">
    <location>
        <begin position="134"/>
        <end position="136"/>
    </location>
    <ligand>
        <name>substrate</name>
    </ligand>
</feature>
<dbReference type="HAMAP" id="MF_00743">
    <property type="entry name" value="FumaraseC"/>
    <property type="match status" value="1"/>
</dbReference>
<feature type="domain" description="Fumarase C C-terminal" evidence="8">
    <location>
        <begin position="404"/>
        <end position="457"/>
    </location>
</feature>
<reference evidence="9 10" key="1">
    <citation type="journal article" date="2009" name="Stand. Genomic Sci.">
        <title>Complete genome sequence of Acidimicrobium ferrooxidans type strain (ICP).</title>
        <authorList>
            <person name="Clum A."/>
            <person name="Nolan M."/>
            <person name="Lang E."/>
            <person name="Glavina Del Rio T."/>
            <person name="Tice H."/>
            <person name="Copeland A."/>
            <person name="Cheng J.F."/>
            <person name="Lucas S."/>
            <person name="Chen F."/>
            <person name="Bruce D."/>
            <person name="Goodwin L."/>
            <person name="Pitluck S."/>
            <person name="Ivanova N."/>
            <person name="Mavrommatis K."/>
            <person name="Mikhailova N."/>
            <person name="Pati A."/>
            <person name="Chen A."/>
            <person name="Palaniappan K."/>
            <person name="Goker M."/>
            <person name="Spring S."/>
            <person name="Land M."/>
            <person name="Hauser L."/>
            <person name="Chang Y.J."/>
            <person name="Jeffries C.C."/>
            <person name="Chain P."/>
            <person name="Bristow J."/>
            <person name="Eisen J.A."/>
            <person name="Markowitz V."/>
            <person name="Hugenholtz P."/>
            <person name="Kyrpides N.C."/>
            <person name="Klenk H.P."/>
            <person name="Lapidus A."/>
        </authorList>
    </citation>
    <scope>NUCLEOTIDE SEQUENCE [LARGE SCALE GENOMIC DNA]</scope>
    <source>
        <strain evidence="10">DSM 10331 / JCM 15462 / NBRC 103882 / ICP</strain>
    </source>
</reference>
<dbReference type="STRING" id="525909.Afer_1786"/>
<comment type="subunit">
    <text evidence="6">Homotetramer.</text>
</comment>
<dbReference type="KEGG" id="afo:Afer_1786"/>
<dbReference type="PRINTS" id="PR00145">
    <property type="entry name" value="ARGSUCLYASE"/>
</dbReference>
<dbReference type="InterPro" id="IPR005677">
    <property type="entry name" value="Fum_hydII"/>
</dbReference>
<evidence type="ECO:0000313" key="9">
    <source>
        <dbReference type="EMBL" id="ACU54700.1"/>
    </source>
</evidence>
<dbReference type="Gene3D" id="1.10.40.30">
    <property type="entry name" value="Fumarase/aspartase (C-terminal domain)"/>
    <property type="match status" value="1"/>
</dbReference>
<dbReference type="GO" id="GO:0006099">
    <property type="term" value="P:tricarboxylic acid cycle"/>
    <property type="evidence" value="ECO:0007669"/>
    <property type="project" value="UniProtKB-UniRule"/>
</dbReference>
<dbReference type="GO" id="GO:0005737">
    <property type="term" value="C:cytoplasm"/>
    <property type="evidence" value="ECO:0007669"/>
    <property type="project" value="UniProtKB-SubCell"/>
</dbReference>
<dbReference type="PANTHER" id="PTHR11444">
    <property type="entry name" value="ASPARTATEAMMONIA/ARGININOSUCCINATE/ADENYLOSUCCINATE LYASE"/>
    <property type="match status" value="1"/>
</dbReference>
<evidence type="ECO:0000259" key="7">
    <source>
        <dbReference type="Pfam" id="PF00206"/>
    </source>
</evidence>
<feature type="active site" evidence="6">
    <location>
        <position position="313"/>
    </location>
</feature>
<gene>
    <name evidence="6" type="primary">fumC</name>
    <name evidence="9" type="ordered locus">Afer_1786</name>
</gene>
<dbReference type="NCBIfam" id="NF008909">
    <property type="entry name" value="PRK12273.1"/>
    <property type="match status" value="1"/>
</dbReference>
<dbReference type="InterPro" id="IPR022761">
    <property type="entry name" value="Fumarate_lyase_N"/>
</dbReference>
<comment type="subcellular location">
    <subcellularLocation>
        <location evidence="6">Cytoplasm</location>
    </subcellularLocation>
</comment>
<dbReference type="GO" id="GO:0006106">
    <property type="term" value="P:fumarate metabolic process"/>
    <property type="evidence" value="ECO:0007669"/>
    <property type="project" value="InterPro"/>
</dbReference>
<keyword evidence="3 6" id="KW-0963">Cytoplasm</keyword>
<evidence type="ECO:0000256" key="6">
    <source>
        <dbReference type="HAMAP-Rule" id="MF_00743"/>
    </source>
</evidence>
<dbReference type="EMBL" id="CP001631">
    <property type="protein sequence ID" value="ACU54700.1"/>
    <property type="molecule type" value="Genomic_DNA"/>
</dbReference>
<feature type="active site" description="Proton donor/acceptor" evidence="6">
    <location>
        <position position="183"/>
    </location>
</feature>
<dbReference type="PANTHER" id="PTHR11444:SF22">
    <property type="entry name" value="FUMARATE HYDRATASE CLASS II"/>
    <property type="match status" value="1"/>
</dbReference>
<evidence type="ECO:0000256" key="1">
    <source>
        <dbReference type="ARBA" id="ARBA00001494"/>
    </source>
</evidence>
<organism evidence="9 10">
    <name type="scientific">Acidimicrobium ferrooxidans (strain DSM 10331 / JCM 15462 / NBRC 103882 / ICP)</name>
    <dbReference type="NCBI Taxonomy" id="525909"/>
    <lineage>
        <taxon>Bacteria</taxon>
        <taxon>Bacillati</taxon>
        <taxon>Actinomycetota</taxon>
        <taxon>Acidimicrobiia</taxon>
        <taxon>Acidimicrobiales</taxon>
        <taxon>Acidimicrobiaceae</taxon>
        <taxon>Acidimicrobium</taxon>
    </lineage>
</organism>
<keyword evidence="4 6" id="KW-0816">Tricarboxylic acid cycle</keyword>
<comment type="catalytic activity">
    <reaction evidence="1">
        <text>L-aspartate = fumarate + NH4(+)</text>
        <dbReference type="Rhea" id="RHEA:16601"/>
        <dbReference type="ChEBI" id="CHEBI:28938"/>
        <dbReference type="ChEBI" id="CHEBI:29806"/>
        <dbReference type="ChEBI" id="CHEBI:29991"/>
        <dbReference type="EC" id="4.3.1.1"/>
    </reaction>
</comment>
<protein>
    <recommendedName>
        <fullName evidence="6">Fumarate hydratase class II</fullName>
        <shortName evidence="6">Fumarase C</shortName>
        <ecNumber evidence="6">4.2.1.2</ecNumber>
    </recommendedName>
    <alternativeName>
        <fullName evidence="6">Aerobic fumarase</fullName>
    </alternativeName>
    <alternativeName>
        <fullName evidence="6">Iron-independent fumarase</fullName>
    </alternativeName>
</protein>
<dbReference type="RefSeq" id="WP_015799177.1">
    <property type="nucleotide sequence ID" value="NC_013124.1"/>
</dbReference>
<feature type="binding site" evidence="6">
    <location>
        <position position="314"/>
    </location>
    <ligand>
        <name>substrate</name>
    </ligand>
</feature>
<feature type="site" description="Important for catalytic activity" evidence="6">
    <location>
        <position position="326"/>
    </location>
</feature>
<comment type="function">
    <text evidence="6">Involved in the TCA cycle. Catalyzes the stereospecific interconversion of fumarate to L-malate.</text>
</comment>